<dbReference type="EMBL" id="PYAV01000006">
    <property type="protein sequence ID" value="PSL45874.1"/>
    <property type="molecule type" value="Genomic_DNA"/>
</dbReference>
<dbReference type="RefSeq" id="WP_345789034.1">
    <property type="nucleotide sequence ID" value="NZ_PYAV01000006.1"/>
</dbReference>
<protein>
    <submittedName>
        <fullName evidence="3">Enoyl-CoA hydratase</fullName>
    </submittedName>
</protein>
<dbReference type="CDD" id="cd06558">
    <property type="entry name" value="crotonase-like"/>
    <property type="match status" value="1"/>
</dbReference>
<organism evidence="3 4">
    <name type="scientific">Salsuginibacillus halophilus</name>
    <dbReference type="NCBI Taxonomy" id="517424"/>
    <lineage>
        <taxon>Bacteria</taxon>
        <taxon>Bacillati</taxon>
        <taxon>Bacillota</taxon>
        <taxon>Bacilli</taxon>
        <taxon>Bacillales</taxon>
        <taxon>Bacillaceae</taxon>
        <taxon>Salsuginibacillus</taxon>
    </lineage>
</organism>
<evidence type="ECO:0000313" key="4">
    <source>
        <dbReference type="Proteomes" id="UP000242310"/>
    </source>
</evidence>
<sequence length="249" mass="27043">MELEQNTVKYEVSEGTARIVMNRPEVKNALNLEMHEELRAAFTEASSDEDVRVIVLEGAGDAFSAGADLKSVAHEDTESIDYGHYLRETYNRLILLITEIQKPIVAHLNGTAVGAGLSIALACDFRVASYDAKLALSFMKIGLVPDAGASYFLPRLVGLGKAMELALGGTISAEEAYRINLITKIGAPDELIETLHAMPGQAYGMMKQNMKEGFEKNLAEVLEMEVSAQSQAGASVEHQQALNHFLGRT</sequence>
<dbReference type="Gene3D" id="3.90.226.10">
    <property type="entry name" value="2-enoyl-CoA Hydratase, Chain A, domain 1"/>
    <property type="match status" value="1"/>
</dbReference>
<evidence type="ECO:0000256" key="1">
    <source>
        <dbReference type="ARBA" id="ARBA00005254"/>
    </source>
</evidence>
<dbReference type="PROSITE" id="PS00166">
    <property type="entry name" value="ENOYL_COA_HYDRATASE"/>
    <property type="match status" value="1"/>
</dbReference>
<reference evidence="3 4" key="1">
    <citation type="submission" date="2018-03" db="EMBL/GenBank/DDBJ databases">
        <title>Genomic Encyclopedia of Type Strains, Phase III (KMG-III): the genomes of soil and plant-associated and newly described type strains.</title>
        <authorList>
            <person name="Whitman W."/>
        </authorList>
    </citation>
    <scope>NUCLEOTIDE SEQUENCE [LARGE SCALE GENOMIC DNA]</scope>
    <source>
        <strain evidence="3 4">CGMCC 1.07653</strain>
    </source>
</reference>
<dbReference type="GO" id="GO:0003824">
    <property type="term" value="F:catalytic activity"/>
    <property type="evidence" value="ECO:0007669"/>
    <property type="project" value="InterPro"/>
</dbReference>
<evidence type="ECO:0000256" key="2">
    <source>
        <dbReference type="RuleBase" id="RU003707"/>
    </source>
</evidence>
<accession>A0A2P8HI21</accession>
<dbReference type="InterPro" id="IPR018376">
    <property type="entry name" value="Enoyl-CoA_hyd/isom_CS"/>
</dbReference>
<keyword evidence="4" id="KW-1185">Reference proteome</keyword>
<comment type="caution">
    <text evidence="3">The sequence shown here is derived from an EMBL/GenBank/DDBJ whole genome shotgun (WGS) entry which is preliminary data.</text>
</comment>
<gene>
    <name evidence="3" type="ORF">B0H94_106129</name>
</gene>
<evidence type="ECO:0000313" key="3">
    <source>
        <dbReference type="EMBL" id="PSL45874.1"/>
    </source>
</evidence>
<dbReference type="PANTHER" id="PTHR43684:SF4">
    <property type="entry name" value="ENOYL-COA HYDRATASE_ISOMERASE FAMILY PROTEIN (AFU_ORTHOLOGUE AFUA_1G01890)"/>
    <property type="match status" value="1"/>
</dbReference>
<dbReference type="InterPro" id="IPR029045">
    <property type="entry name" value="ClpP/crotonase-like_dom_sf"/>
</dbReference>
<dbReference type="InterPro" id="IPR051053">
    <property type="entry name" value="ECH/Chromodomain_protein"/>
</dbReference>
<name>A0A2P8HI21_9BACI</name>
<dbReference type="Pfam" id="PF00378">
    <property type="entry name" value="ECH_1"/>
    <property type="match status" value="1"/>
</dbReference>
<proteinExistence type="inferred from homology"/>
<dbReference type="InterPro" id="IPR014748">
    <property type="entry name" value="Enoyl-CoA_hydra_C"/>
</dbReference>
<dbReference type="SUPFAM" id="SSF52096">
    <property type="entry name" value="ClpP/crotonase"/>
    <property type="match status" value="1"/>
</dbReference>
<dbReference type="Proteomes" id="UP000242310">
    <property type="component" value="Unassembled WGS sequence"/>
</dbReference>
<dbReference type="Gene3D" id="1.10.12.10">
    <property type="entry name" value="Lyase 2-enoyl-coa Hydratase, Chain A, domain 2"/>
    <property type="match status" value="1"/>
</dbReference>
<dbReference type="PANTHER" id="PTHR43684">
    <property type="match status" value="1"/>
</dbReference>
<comment type="similarity">
    <text evidence="1 2">Belongs to the enoyl-CoA hydratase/isomerase family.</text>
</comment>
<dbReference type="InterPro" id="IPR001753">
    <property type="entry name" value="Enoyl-CoA_hydra/iso"/>
</dbReference>
<dbReference type="AlphaFoldDB" id="A0A2P8HI21"/>